<dbReference type="Proteomes" id="UP000249390">
    <property type="component" value="Unassembled WGS sequence"/>
</dbReference>
<comment type="caution">
    <text evidence="1">The sequence shown here is derived from an EMBL/GenBank/DDBJ whole genome shotgun (WGS) entry which is preliminary data.</text>
</comment>
<reference evidence="1 2" key="1">
    <citation type="submission" date="2018-06" db="EMBL/GenBank/DDBJ databases">
        <title>The Genome of Cuscuta australis (Dodder) Provides Insight into the Evolution of Plant Parasitism.</title>
        <authorList>
            <person name="Liu H."/>
        </authorList>
    </citation>
    <scope>NUCLEOTIDE SEQUENCE [LARGE SCALE GENOMIC DNA]</scope>
    <source>
        <strain evidence="2">cv. Yunnan</strain>
        <tissue evidence="1">Vines</tissue>
    </source>
</reference>
<name>A0A328E0Q5_9ASTE</name>
<gene>
    <name evidence="1" type="ORF">DM860_011064</name>
</gene>
<proteinExistence type="predicted"/>
<evidence type="ECO:0000313" key="2">
    <source>
        <dbReference type="Proteomes" id="UP000249390"/>
    </source>
</evidence>
<organism evidence="1 2">
    <name type="scientific">Cuscuta australis</name>
    <dbReference type="NCBI Taxonomy" id="267555"/>
    <lineage>
        <taxon>Eukaryota</taxon>
        <taxon>Viridiplantae</taxon>
        <taxon>Streptophyta</taxon>
        <taxon>Embryophyta</taxon>
        <taxon>Tracheophyta</taxon>
        <taxon>Spermatophyta</taxon>
        <taxon>Magnoliopsida</taxon>
        <taxon>eudicotyledons</taxon>
        <taxon>Gunneridae</taxon>
        <taxon>Pentapetalae</taxon>
        <taxon>asterids</taxon>
        <taxon>lamiids</taxon>
        <taxon>Solanales</taxon>
        <taxon>Convolvulaceae</taxon>
        <taxon>Cuscuteae</taxon>
        <taxon>Cuscuta</taxon>
        <taxon>Cuscuta subgen. Grammica</taxon>
        <taxon>Cuscuta sect. Cleistogrammica</taxon>
    </lineage>
</organism>
<protein>
    <submittedName>
        <fullName evidence="1">Uncharacterized protein</fullName>
    </submittedName>
</protein>
<accession>A0A328E0Q5</accession>
<sequence>MPFYFALRMKAFAGFTPGCYFFPVEETLVESEKNTKDEVLRSGNGFDLLRAMYEEVQDSEDDDEVVNEEPCTQIVEYEAPMHSETPQDLKARQKRLLKCPERFALDDLIVRRKTKRVRTEIVRVIHLGGTTMNSWVHSH</sequence>
<keyword evidence="2" id="KW-1185">Reference proteome</keyword>
<dbReference type="AlphaFoldDB" id="A0A328E0Q5"/>
<dbReference type="EMBL" id="NQVE01000050">
    <property type="protein sequence ID" value="RAL51562.1"/>
    <property type="molecule type" value="Genomic_DNA"/>
</dbReference>
<evidence type="ECO:0000313" key="1">
    <source>
        <dbReference type="EMBL" id="RAL51562.1"/>
    </source>
</evidence>